<feature type="region of interest" description="Disordered" evidence="1">
    <location>
        <begin position="121"/>
        <end position="141"/>
    </location>
</feature>
<feature type="region of interest" description="Disordered" evidence="1">
    <location>
        <begin position="197"/>
        <end position="219"/>
    </location>
</feature>
<evidence type="ECO:0000313" key="2">
    <source>
        <dbReference type="EMBL" id="WWC91216.1"/>
    </source>
</evidence>
<proteinExistence type="predicted"/>
<feature type="compositionally biased region" description="Low complexity" evidence="1">
    <location>
        <begin position="204"/>
        <end position="218"/>
    </location>
</feature>
<organism evidence="2 3">
    <name type="scientific">Kwoniella dendrophila CBS 6074</name>
    <dbReference type="NCBI Taxonomy" id="1295534"/>
    <lineage>
        <taxon>Eukaryota</taxon>
        <taxon>Fungi</taxon>
        <taxon>Dikarya</taxon>
        <taxon>Basidiomycota</taxon>
        <taxon>Agaricomycotina</taxon>
        <taxon>Tremellomycetes</taxon>
        <taxon>Tremellales</taxon>
        <taxon>Cryptococcaceae</taxon>
        <taxon>Kwoniella</taxon>
    </lineage>
</organism>
<accession>A0AAX4K0G3</accession>
<dbReference type="GeneID" id="91096827"/>
<evidence type="ECO:0000256" key="1">
    <source>
        <dbReference type="SAM" id="MobiDB-lite"/>
    </source>
</evidence>
<gene>
    <name evidence="2" type="ORF">L201_006158</name>
</gene>
<feature type="region of interest" description="Disordered" evidence="1">
    <location>
        <begin position="310"/>
        <end position="345"/>
    </location>
</feature>
<sequence length="345" mass="39146">MNDTAIADCKLGYRKNKIKIYRCDAATRAPSPVPIPPSDTQSIHYSRFRKLPRYVQLYNIRPHLQQILLDEYLPAKWRADEYFSTSSRRESLNSKARYGEIDEEEISDVFIPELVRWALRAEGRTDPTPRQGEPSRPTGTNRYEALSIPQKIEYIHNVLLPEAIIELTLRSVDHDEILAANQESPEEDEELVPITVDTEGDPASSPLTSLPSLPSSPSNAPRIPNAIPSSTQMTGLSAITDTLLSLTNSVNTSTNNMFPSLNITDSEGANSYKMYGNAIKYLEKMRSKNREKDFEFRCNELNSAKRMMRKKLNLPEEGMEEEPRIDNSDLAGSGRRRSLRRKSLK</sequence>
<evidence type="ECO:0008006" key="4">
    <source>
        <dbReference type="Google" id="ProtNLM"/>
    </source>
</evidence>
<keyword evidence="3" id="KW-1185">Reference proteome</keyword>
<reference evidence="2 3" key="1">
    <citation type="submission" date="2024-01" db="EMBL/GenBank/DDBJ databases">
        <title>Comparative genomics of Cryptococcus and Kwoniella reveals pathogenesis evolution and contrasting modes of karyotype evolution via chromosome fusion or intercentromeric recombination.</title>
        <authorList>
            <person name="Coelho M.A."/>
            <person name="David-Palma M."/>
            <person name="Shea T."/>
            <person name="Bowers K."/>
            <person name="McGinley-Smith S."/>
            <person name="Mohammad A.W."/>
            <person name="Gnirke A."/>
            <person name="Yurkov A.M."/>
            <person name="Nowrousian M."/>
            <person name="Sun S."/>
            <person name="Cuomo C.A."/>
            <person name="Heitman J."/>
        </authorList>
    </citation>
    <scope>NUCLEOTIDE SEQUENCE [LARGE SCALE GENOMIC DNA]</scope>
    <source>
        <strain evidence="2 3">CBS 6074</strain>
    </source>
</reference>
<protein>
    <recommendedName>
        <fullName evidence="4">Transcriptional regulatory protein RXT2 N-terminal domain-containing protein</fullName>
    </recommendedName>
</protein>
<dbReference type="AlphaFoldDB" id="A0AAX4K0G3"/>
<dbReference type="EMBL" id="CP144105">
    <property type="protein sequence ID" value="WWC91216.1"/>
    <property type="molecule type" value="Genomic_DNA"/>
</dbReference>
<evidence type="ECO:0000313" key="3">
    <source>
        <dbReference type="Proteomes" id="UP001355207"/>
    </source>
</evidence>
<dbReference type="RefSeq" id="XP_066077978.1">
    <property type="nucleotide sequence ID" value="XM_066221881.1"/>
</dbReference>
<feature type="compositionally biased region" description="Basic residues" evidence="1">
    <location>
        <begin position="334"/>
        <end position="345"/>
    </location>
</feature>
<name>A0AAX4K0G3_9TREE</name>
<dbReference type="Proteomes" id="UP001355207">
    <property type="component" value="Chromosome 8"/>
</dbReference>